<dbReference type="Proteomes" id="UP000233249">
    <property type="component" value="Unassembled WGS sequence"/>
</dbReference>
<keyword evidence="2" id="KW-0238">DNA-binding</keyword>
<gene>
    <name evidence="2" type="ORF">CXB45_10435</name>
</gene>
<evidence type="ECO:0000259" key="1">
    <source>
        <dbReference type="Pfam" id="PF12728"/>
    </source>
</evidence>
<feature type="domain" description="Helix-turn-helix" evidence="1">
    <location>
        <begin position="12"/>
        <end position="48"/>
    </location>
</feature>
<reference evidence="2 3" key="1">
    <citation type="submission" date="2017-12" db="EMBL/GenBank/DDBJ databases">
        <title>Corynebacterium mastitidis 16-1433 Genome.</title>
        <authorList>
            <person name="Gulvik C.A."/>
        </authorList>
    </citation>
    <scope>NUCLEOTIDE SEQUENCE [LARGE SCALE GENOMIC DNA]</scope>
    <source>
        <strain evidence="2 3">16-1433</strain>
    </source>
</reference>
<dbReference type="InterPro" id="IPR041657">
    <property type="entry name" value="HTH_17"/>
</dbReference>
<sequence>MARVAKPGGRRWLNTEEAAEAIRCSKDKTRELMRRGDLKAVKPAGRWRTTREWCDEYVVNGAAA</sequence>
<dbReference type="AlphaFoldDB" id="A0A2N0X528"/>
<accession>A0A2N0X528</accession>
<evidence type="ECO:0000313" key="3">
    <source>
        <dbReference type="Proteomes" id="UP000233249"/>
    </source>
</evidence>
<comment type="caution">
    <text evidence="2">The sequence shown here is derived from an EMBL/GenBank/DDBJ whole genome shotgun (WGS) entry which is preliminary data.</text>
</comment>
<evidence type="ECO:0000313" key="2">
    <source>
        <dbReference type="EMBL" id="PKF67795.1"/>
    </source>
</evidence>
<dbReference type="NCBIfam" id="TIGR01764">
    <property type="entry name" value="excise"/>
    <property type="match status" value="1"/>
</dbReference>
<name>A0A2N0X528_9CORY</name>
<dbReference type="Pfam" id="PF12728">
    <property type="entry name" value="HTH_17"/>
    <property type="match status" value="1"/>
</dbReference>
<proteinExistence type="predicted"/>
<dbReference type="InterPro" id="IPR010093">
    <property type="entry name" value="SinI_DNA-bd"/>
</dbReference>
<dbReference type="RefSeq" id="WP_101174361.1">
    <property type="nucleotide sequence ID" value="NZ_JAKRKB010000012.1"/>
</dbReference>
<protein>
    <submittedName>
        <fullName evidence="2">DNA-binding protein</fullName>
    </submittedName>
</protein>
<dbReference type="GO" id="GO:0003677">
    <property type="term" value="F:DNA binding"/>
    <property type="evidence" value="ECO:0007669"/>
    <property type="project" value="UniProtKB-KW"/>
</dbReference>
<dbReference type="EMBL" id="PJAF01000043">
    <property type="protein sequence ID" value="PKF67795.1"/>
    <property type="molecule type" value="Genomic_DNA"/>
</dbReference>
<organism evidence="2 3">
    <name type="scientific">Corynebacterium mastitidis</name>
    <dbReference type="NCBI Taxonomy" id="161890"/>
    <lineage>
        <taxon>Bacteria</taxon>
        <taxon>Bacillati</taxon>
        <taxon>Actinomycetota</taxon>
        <taxon>Actinomycetes</taxon>
        <taxon>Mycobacteriales</taxon>
        <taxon>Corynebacteriaceae</taxon>
        <taxon>Corynebacterium</taxon>
    </lineage>
</organism>
<dbReference type="OrthoDB" id="9782620at2"/>